<feature type="transmembrane region" description="Helical" evidence="5">
    <location>
        <begin position="85"/>
        <end position="106"/>
    </location>
</feature>
<dbReference type="InParanoid" id="A0A0H2R030"/>
<dbReference type="Gene3D" id="1.20.1250.20">
    <property type="entry name" value="MFS general substrate transporter like domains"/>
    <property type="match status" value="1"/>
</dbReference>
<dbReference type="InterPro" id="IPR036259">
    <property type="entry name" value="MFS_trans_sf"/>
</dbReference>
<feature type="transmembrane region" description="Helical" evidence="5">
    <location>
        <begin position="274"/>
        <end position="291"/>
    </location>
</feature>
<accession>A0A0H2R030</accession>
<reference evidence="6 7" key="1">
    <citation type="submission" date="2015-04" db="EMBL/GenBank/DDBJ databases">
        <title>Complete genome sequence of Schizopora paradoxa KUC8140, a cosmopolitan wood degrader in East Asia.</title>
        <authorList>
            <consortium name="DOE Joint Genome Institute"/>
            <person name="Min B."/>
            <person name="Park H."/>
            <person name="Jang Y."/>
            <person name="Kim J.-J."/>
            <person name="Kim K.H."/>
            <person name="Pangilinan J."/>
            <person name="Lipzen A."/>
            <person name="Riley R."/>
            <person name="Grigoriev I.V."/>
            <person name="Spatafora J.W."/>
            <person name="Choi I.-G."/>
        </authorList>
    </citation>
    <scope>NUCLEOTIDE SEQUENCE [LARGE SCALE GENOMIC DNA]</scope>
    <source>
        <strain evidence="6 7">KUC8140</strain>
    </source>
</reference>
<evidence type="ECO:0000256" key="2">
    <source>
        <dbReference type="ARBA" id="ARBA00022692"/>
    </source>
</evidence>
<feature type="transmembrane region" description="Helical" evidence="5">
    <location>
        <begin position="237"/>
        <end position="254"/>
    </location>
</feature>
<dbReference type="PANTHER" id="PTHR23294:SF59">
    <property type="entry name" value="UNC93-LIKE PROTEIN C922.05C"/>
    <property type="match status" value="1"/>
</dbReference>
<keyword evidence="3 5" id="KW-1133">Transmembrane helix</keyword>
<comment type="subcellular location">
    <subcellularLocation>
        <location evidence="1">Membrane</location>
        <topology evidence="1">Multi-pass membrane protein</topology>
    </subcellularLocation>
</comment>
<feature type="transmembrane region" description="Helical" evidence="5">
    <location>
        <begin position="352"/>
        <end position="372"/>
    </location>
</feature>
<protein>
    <submittedName>
        <fullName evidence="6">MFS general substrate transporter</fullName>
    </submittedName>
</protein>
<feature type="transmembrane region" description="Helical" evidence="5">
    <location>
        <begin position="303"/>
        <end position="322"/>
    </location>
</feature>
<dbReference type="Pfam" id="PF07690">
    <property type="entry name" value="MFS_1"/>
    <property type="match status" value="1"/>
</dbReference>
<evidence type="ECO:0000313" key="7">
    <source>
        <dbReference type="Proteomes" id="UP000053477"/>
    </source>
</evidence>
<gene>
    <name evidence="6" type="ORF">SCHPADRAFT_839878</name>
</gene>
<feature type="transmembrane region" description="Helical" evidence="5">
    <location>
        <begin position="151"/>
        <end position="169"/>
    </location>
</feature>
<dbReference type="AlphaFoldDB" id="A0A0H2R030"/>
<evidence type="ECO:0000256" key="4">
    <source>
        <dbReference type="ARBA" id="ARBA00023136"/>
    </source>
</evidence>
<keyword evidence="7" id="KW-1185">Reference proteome</keyword>
<name>A0A0H2R030_9AGAM</name>
<dbReference type="InterPro" id="IPR011701">
    <property type="entry name" value="MFS"/>
</dbReference>
<evidence type="ECO:0000256" key="3">
    <source>
        <dbReference type="ARBA" id="ARBA00022989"/>
    </source>
</evidence>
<sequence length="478" mass="52597">MSVEEQSLRNHTGIKAIFYSPLTQVIMLAVICFMCPGLYNALTGLGGGGQLDESTQANANTALYATSAISSLFAGTVYNRFGARLTLQLGTVGYALYVGSFLSLNIHPEAKSFVVVSGAILGVCAGLLWNAQGALMLAYPTEGQKGRYISIFWSIFNLGGVLGAAISLGQNFRSTVLGNSTYIVFLVLTCIGCAIPMLMANPKNVIRSDGSPVVVPRRPSWKAGLWGLWTCLRDDPYIIFLFPMFFASNWFYTWQFNDYNGALFNIRGRALNNLVLWSSSIVGSIANGLLLDNRYLSRRSRAFAGWVVLLAMVLIVNIWAYFYQKNYTRASVSPANGYIAIDIDDSRFPARVWLMIFCGLLGSMWQTTSYWIMGAMSNDPAKLAYLTGFYKALQCAGAAVVWRAVGVGLPFMNIFISTWALLMAGLVCALPMIYFRIRNHTDDDVVSLDVEPSTASQPSLNDEKDHDLFESKSFLCYA</sequence>
<feature type="transmembrane region" description="Helical" evidence="5">
    <location>
        <begin position="112"/>
        <end position="139"/>
    </location>
</feature>
<feature type="transmembrane region" description="Helical" evidence="5">
    <location>
        <begin position="16"/>
        <end position="39"/>
    </location>
</feature>
<dbReference type="EMBL" id="KQ086379">
    <property type="protein sequence ID" value="KLO05029.1"/>
    <property type="molecule type" value="Genomic_DNA"/>
</dbReference>
<dbReference type="GO" id="GO:0016020">
    <property type="term" value="C:membrane"/>
    <property type="evidence" value="ECO:0007669"/>
    <property type="project" value="UniProtKB-SubCell"/>
</dbReference>
<evidence type="ECO:0000256" key="5">
    <source>
        <dbReference type="SAM" id="Phobius"/>
    </source>
</evidence>
<feature type="transmembrane region" description="Helical" evidence="5">
    <location>
        <begin position="384"/>
        <end position="405"/>
    </location>
</feature>
<evidence type="ECO:0000313" key="6">
    <source>
        <dbReference type="EMBL" id="KLO05029.1"/>
    </source>
</evidence>
<feature type="transmembrane region" description="Helical" evidence="5">
    <location>
        <begin position="411"/>
        <end position="435"/>
    </location>
</feature>
<dbReference type="PANTHER" id="PTHR23294">
    <property type="entry name" value="ET TRANSLATION PRODUCT-RELATED"/>
    <property type="match status" value="1"/>
</dbReference>
<dbReference type="GO" id="GO:0022857">
    <property type="term" value="F:transmembrane transporter activity"/>
    <property type="evidence" value="ECO:0007669"/>
    <property type="project" value="InterPro"/>
</dbReference>
<dbReference type="SUPFAM" id="SSF103473">
    <property type="entry name" value="MFS general substrate transporter"/>
    <property type="match status" value="1"/>
</dbReference>
<proteinExistence type="predicted"/>
<dbReference type="STRING" id="27342.A0A0H2R030"/>
<dbReference type="Proteomes" id="UP000053477">
    <property type="component" value="Unassembled WGS sequence"/>
</dbReference>
<keyword evidence="2 5" id="KW-0812">Transmembrane</keyword>
<feature type="transmembrane region" description="Helical" evidence="5">
    <location>
        <begin position="181"/>
        <end position="200"/>
    </location>
</feature>
<dbReference type="OrthoDB" id="196103at2759"/>
<keyword evidence="4 5" id="KW-0472">Membrane</keyword>
<evidence type="ECO:0000256" key="1">
    <source>
        <dbReference type="ARBA" id="ARBA00004141"/>
    </source>
</evidence>
<organism evidence="6 7">
    <name type="scientific">Schizopora paradoxa</name>
    <dbReference type="NCBI Taxonomy" id="27342"/>
    <lineage>
        <taxon>Eukaryota</taxon>
        <taxon>Fungi</taxon>
        <taxon>Dikarya</taxon>
        <taxon>Basidiomycota</taxon>
        <taxon>Agaricomycotina</taxon>
        <taxon>Agaricomycetes</taxon>
        <taxon>Hymenochaetales</taxon>
        <taxon>Schizoporaceae</taxon>
        <taxon>Schizopora</taxon>
    </lineage>
</organism>
<dbReference type="InterPro" id="IPR051617">
    <property type="entry name" value="UNC-93-like_regulator"/>
</dbReference>
<dbReference type="FunCoup" id="A0A0H2R030">
    <property type="interactions" value="2"/>
</dbReference>